<comment type="caution">
    <text evidence="4">The sequence shown here is derived from an EMBL/GenBank/DDBJ whole genome shotgun (WGS) entry which is preliminary data.</text>
</comment>
<evidence type="ECO:0000256" key="2">
    <source>
        <dbReference type="ARBA" id="ARBA00022679"/>
    </source>
</evidence>
<reference evidence="4" key="1">
    <citation type="submission" date="2022-07" db="EMBL/GenBank/DDBJ databases">
        <authorList>
            <person name="Jung M.-Y."/>
            <person name="Lee M."/>
        </authorList>
    </citation>
    <scope>NUCLEOTIDE SEQUENCE</scope>
    <source>
        <strain evidence="4">S8</strain>
    </source>
</reference>
<dbReference type="PANTHER" id="PTHR43861">
    <property type="entry name" value="TRANS-ACONITATE 2-METHYLTRANSFERASE-RELATED"/>
    <property type="match status" value="1"/>
</dbReference>
<keyword evidence="1 4" id="KW-0489">Methyltransferase</keyword>
<dbReference type="EMBL" id="JANHNZ010000004">
    <property type="protein sequence ID" value="MCQ9210070.1"/>
    <property type="molecule type" value="Genomic_DNA"/>
</dbReference>
<keyword evidence="2" id="KW-0808">Transferase</keyword>
<dbReference type="GO" id="GO:0008168">
    <property type="term" value="F:methyltransferase activity"/>
    <property type="evidence" value="ECO:0007669"/>
    <property type="project" value="UniProtKB-KW"/>
</dbReference>
<feature type="domain" description="Methyltransferase" evidence="3">
    <location>
        <begin position="42"/>
        <end position="137"/>
    </location>
</feature>
<dbReference type="PANTHER" id="PTHR43861:SF1">
    <property type="entry name" value="TRANS-ACONITATE 2-METHYLTRANSFERASE"/>
    <property type="match status" value="1"/>
</dbReference>
<dbReference type="Gene3D" id="2.20.25.110">
    <property type="entry name" value="S-adenosyl-L-methionine-dependent methyltransferases"/>
    <property type="match status" value="1"/>
</dbReference>
<evidence type="ECO:0000313" key="5">
    <source>
        <dbReference type="Proteomes" id="UP001059480"/>
    </source>
</evidence>
<dbReference type="InterPro" id="IPR029063">
    <property type="entry name" value="SAM-dependent_MTases_sf"/>
</dbReference>
<gene>
    <name evidence="4" type="ORF">NPA36_05850</name>
</gene>
<evidence type="ECO:0000313" key="4">
    <source>
        <dbReference type="EMBL" id="MCQ9210070.1"/>
    </source>
</evidence>
<dbReference type="CDD" id="cd02440">
    <property type="entry name" value="AdoMet_MTases"/>
    <property type="match status" value="1"/>
</dbReference>
<dbReference type="GO" id="GO:0032259">
    <property type="term" value="P:methylation"/>
    <property type="evidence" value="ECO:0007669"/>
    <property type="project" value="UniProtKB-KW"/>
</dbReference>
<accession>A0ABT1WNQ8</accession>
<dbReference type="RefSeq" id="WP_256945184.1">
    <property type="nucleotide sequence ID" value="NZ_JANHNZ010000004.1"/>
</dbReference>
<dbReference type="SUPFAM" id="SSF53335">
    <property type="entry name" value="S-adenosyl-L-methionine-dependent methyltransferases"/>
    <property type="match status" value="1"/>
</dbReference>
<reference evidence="4" key="2">
    <citation type="journal article" date="2023" name="Curr. Microbiol.">
        <title>Granulicatella seriolae sp. nov., a Novel Facultative Anaerobe Isolated from Yellowtail Marine Fish.</title>
        <authorList>
            <person name="Lee M."/>
            <person name="Choi Y.J."/>
            <person name="Farooq A."/>
            <person name="Jeong J.B."/>
            <person name="Jung M.Y."/>
        </authorList>
    </citation>
    <scope>NUCLEOTIDE SEQUENCE</scope>
    <source>
        <strain evidence="4">S8</strain>
    </source>
</reference>
<dbReference type="Pfam" id="PF13649">
    <property type="entry name" value="Methyltransf_25"/>
    <property type="match status" value="1"/>
</dbReference>
<keyword evidence="5" id="KW-1185">Reference proteome</keyword>
<evidence type="ECO:0000256" key="1">
    <source>
        <dbReference type="ARBA" id="ARBA00022603"/>
    </source>
</evidence>
<name>A0ABT1WNQ8_9LACT</name>
<organism evidence="4 5">
    <name type="scientific">Granulicatella seriolae</name>
    <dbReference type="NCBI Taxonomy" id="2967226"/>
    <lineage>
        <taxon>Bacteria</taxon>
        <taxon>Bacillati</taxon>
        <taxon>Bacillota</taxon>
        <taxon>Bacilli</taxon>
        <taxon>Lactobacillales</taxon>
        <taxon>Carnobacteriaceae</taxon>
        <taxon>Granulicatella</taxon>
    </lineage>
</organism>
<dbReference type="Proteomes" id="UP001059480">
    <property type="component" value="Unassembled WGS sequence"/>
</dbReference>
<proteinExistence type="predicted"/>
<dbReference type="InterPro" id="IPR041698">
    <property type="entry name" value="Methyltransf_25"/>
</dbReference>
<sequence length="253" mass="29384">MINYQTFAHVYDQVMDQEVYQSWIDFTRTSIEQYAKRPVENIMELACGSGKVAIDLSEQGFTLVGVDLSENMLAIAQEKANRHGQEIAWVQADMRDLRDFDPVDLVTLYSDSLCYLTDFQDVKSVFASVVSILEEGGLFLFDVHSIYQMTQVFPGYQYSYTDEDLAFIWQSYEYDYPNSVEHVITMFLADQEDESESPLYERFEEVHVERSFTIEEYKSALLEAGFTAVKVMADFGKSQLDDHTTRWFFICQK</sequence>
<dbReference type="Gene3D" id="3.40.50.150">
    <property type="entry name" value="Vaccinia Virus protein VP39"/>
    <property type="match status" value="1"/>
</dbReference>
<evidence type="ECO:0000259" key="3">
    <source>
        <dbReference type="Pfam" id="PF13649"/>
    </source>
</evidence>
<protein>
    <submittedName>
        <fullName evidence="4">Class I SAM-dependent methyltransferase</fullName>
    </submittedName>
</protein>
<reference evidence="4" key="3">
    <citation type="journal article" date="2023" name="Microbiol. Resour. Announc.">
        <title>Draft Genome Sequence of Granulicatella sp. Strain S8, Isolated from a Marine Fish, Seriola quinqueradiata.</title>
        <authorList>
            <person name="Lee M."/>
            <person name="Farooq A."/>
            <person name="Jeong J.B."/>
            <person name="Jung M.Y."/>
        </authorList>
    </citation>
    <scope>NUCLEOTIDE SEQUENCE</scope>
    <source>
        <strain evidence="4">S8</strain>
    </source>
</reference>